<dbReference type="EMBL" id="JBHSMJ010000054">
    <property type="protein sequence ID" value="MFC5452528.1"/>
    <property type="molecule type" value="Genomic_DNA"/>
</dbReference>
<gene>
    <name evidence="1" type="ORF">ACFPOG_30440</name>
</gene>
<comment type="caution">
    <text evidence="1">The sequence shown here is derived from an EMBL/GenBank/DDBJ whole genome shotgun (WGS) entry which is preliminary data.</text>
</comment>
<evidence type="ECO:0000313" key="2">
    <source>
        <dbReference type="Proteomes" id="UP001596044"/>
    </source>
</evidence>
<dbReference type="RefSeq" id="WP_270880768.1">
    <property type="nucleotide sequence ID" value="NZ_JAQFVF010000038.1"/>
</dbReference>
<proteinExistence type="predicted"/>
<sequence length="48" mass="5488">MKIVELQGTEGSAPAIERRQGFEEVLSQNMEIRVIAHTAKRDISTRKY</sequence>
<dbReference type="Proteomes" id="UP001596044">
    <property type="component" value="Unassembled WGS sequence"/>
</dbReference>
<evidence type="ECO:0000313" key="1">
    <source>
        <dbReference type="EMBL" id="MFC5452528.1"/>
    </source>
</evidence>
<name>A0ABW0KIF2_9BACL</name>
<protein>
    <submittedName>
        <fullName evidence="1">Uncharacterized protein</fullName>
    </submittedName>
</protein>
<organism evidence="1 2">
    <name type="scientific">Paenibacillus aestuarii</name>
    <dbReference type="NCBI Taxonomy" id="516965"/>
    <lineage>
        <taxon>Bacteria</taxon>
        <taxon>Bacillati</taxon>
        <taxon>Bacillota</taxon>
        <taxon>Bacilli</taxon>
        <taxon>Bacillales</taxon>
        <taxon>Paenibacillaceae</taxon>
        <taxon>Paenibacillus</taxon>
    </lineage>
</organism>
<accession>A0ABW0KIF2</accession>
<reference evidence="2" key="1">
    <citation type="journal article" date="2019" name="Int. J. Syst. Evol. Microbiol.">
        <title>The Global Catalogue of Microorganisms (GCM) 10K type strain sequencing project: providing services to taxonomists for standard genome sequencing and annotation.</title>
        <authorList>
            <consortium name="The Broad Institute Genomics Platform"/>
            <consortium name="The Broad Institute Genome Sequencing Center for Infectious Disease"/>
            <person name="Wu L."/>
            <person name="Ma J."/>
        </authorList>
    </citation>
    <scope>NUCLEOTIDE SEQUENCE [LARGE SCALE GENOMIC DNA]</scope>
    <source>
        <strain evidence="2">KACC 11904</strain>
    </source>
</reference>
<dbReference type="Gene3D" id="3.40.50.2300">
    <property type="match status" value="1"/>
</dbReference>
<keyword evidence="2" id="KW-1185">Reference proteome</keyword>